<evidence type="ECO:0000256" key="1">
    <source>
        <dbReference type="SAM" id="MobiDB-lite"/>
    </source>
</evidence>
<evidence type="ECO:0000313" key="3">
    <source>
        <dbReference type="Proteomes" id="UP001596540"/>
    </source>
</evidence>
<feature type="compositionally biased region" description="Basic and acidic residues" evidence="1">
    <location>
        <begin position="517"/>
        <end position="542"/>
    </location>
</feature>
<feature type="compositionally biased region" description="Low complexity" evidence="1">
    <location>
        <begin position="420"/>
        <end position="429"/>
    </location>
</feature>
<keyword evidence="3" id="KW-1185">Reference proteome</keyword>
<gene>
    <name evidence="2" type="ORF">ACFQRF_19210</name>
</gene>
<proteinExistence type="predicted"/>
<feature type="compositionally biased region" description="Basic and acidic residues" evidence="1">
    <location>
        <begin position="471"/>
        <end position="507"/>
    </location>
</feature>
<dbReference type="Proteomes" id="UP001596540">
    <property type="component" value="Unassembled WGS sequence"/>
</dbReference>
<protein>
    <submittedName>
        <fullName evidence="2">Uncharacterized protein</fullName>
    </submittedName>
</protein>
<feature type="compositionally biased region" description="Acidic residues" evidence="1">
    <location>
        <begin position="577"/>
        <end position="588"/>
    </location>
</feature>
<dbReference type="EMBL" id="JBHTBH010000009">
    <property type="protein sequence ID" value="MFC7329867.1"/>
    <property type="molecule type" value="Genomic_DNA"/>
</dbReference>
<organism evidence="2 3">
    <name type="scientific">Marinactinospora rubrisoli</name>
    <dbReference type="NCBI Taxonomy" id="2715399"/>
    <lineage>
        <taxon>Bacteria</taxon>
        <taxon>Bacillati</taxon>
        <taxon>Actinomycetota</taxon>
        <taxon>Actinomycetes</taxon>
        <taxon>Streptosporangiales</taxon>
        <taxon>Nocardiopsidaceae</taxon>
        <taxon>Marinactinospora</taxon>
    </lineage>
</organism>
<dbReference type="RefSeq" id="WP_379872514.1">
    <property type="nucleotide sequence ID" value="NZ_JBHTBH010000009.1"/>
</dbReference>
<feature type="region of interest" description="Disordered" evidence="1">
    <location>
        <begin position="332"/>
        <end position="371"/>
    </location>
</feature>
<feature type="compositionally biased region" description="Basic and acidic residues" evidence="1">
    <location>
        <begin position="362"/>
        <end position="371"/>
    </location>
</feature>
<evidence type="ECO:0000313" key="2">
    <source>
        <dbReference type="EMBL" id="MFC7329867.1"/>
    </source>
</evidence>
<reference evidence="3" key="1">
    <citation type="journal article" date="2019" name="Int. J. Syst. Evol. Microbiol.">
        <title>The Global Catalogue of Microorganisms (GCM) 10K type strain sequencing project: providing services to taxonomists for standard genome sequencing and annotation.</title>
        <authorList>
            <consortium name="The Broad Institute Genomics Platform"/>
            <consortium name="The Broad Institute Genome Sequencing Center for Infectious Disease"/>
            <person name="Wu L."/>
            <person name="Ma J."/>
        </authorList>
    </citation>
    <scope>NUCLEOTIDE SEQUENCE [LARGE SCALE GENOMIC DNA]</scope>
    <source>
        <strain evidence="3">CGMCC 4.7382</strain>
    </source>
</reference>
<accession>A0ABW2KL59</accession>
<sequence>MSDGVIDPAAIPIPPVEPDEVEAAGRALKGDGEDIAQAGQDIKSAWGGLEGNYIAPEADILLAAVDPVATAGDDFGSATGTVGDALIAFAEEVRPILARLRTLKADAQTFRDDIDGDDDWRENEDKVNEHNALNNDVLAALNDYQVAERTCANAITAIFGGTTFVALDPNGETLLGEGQEGYGFTEAPRDVETPWATPQEYDAPWYEDAWNGIADFGVGIAEDVAGLVGLYGENGWGVSSWSEWGDNLADNYGGMLEGFGALAGFYGENGWGVGSFGEWWGNFSTGWTEFAHAIVPWREWGDRPGYVITQSVLNIGSMFVGAGVVKGLIQGGRRAGGGPDVDADAPDAPSRLDADQLPGGQRPEDMPSTRELSEALDGLDIDSGRLDGLDEALDDAAGLSERQPAPVGGGELPDGDGPDRPSGSGDGPSEPLPPSPESPDSGDSPSDRGDSPPADETPAPDRTPTDETGDTGDRLPDDDGRSPDDSGPRDDVPADQPGDRPGDRDGDQDVETSPDADADRPADDRPDRTEGSDDDAPGRGDSETESQGQDERPRRPRAGGSDGLGVDPREYERPEYADMDSDAPDAPDSEAPSNQAPDNDAADSSGATNGDSDSGRFDGPVGETQRGYYDAQARFVREGFTDETGRYFDGDGNVFAEPPQSRQAAHDYRTIREMEGDTQRISDHTGIDQDLLDRVKDHLFYREHDVARGPNDSVTALFTPMTHVGDLWLKAERGELSPTEAMDFRRLIMHEGVESALMDEGVPFRLTDPGYYDEYEYPAVSPEYRAAHDLAPGENGDPFGLYESMGIERPDFEFAPDLSNLDELVDYILGEIR</sequence>
<name>A0ABW2KL59_9ACTN</name>
<feature type="compositionally biased region" description="Basic and acidic residues" evidence="1">
    <location>
        <begin position="567"/>
        <end position="576"/>
    </location>
</feature>
<feature type="region of interest" description="Disordered" evidence="1">
    <location>
        <begin position="398"/>
        <end position="630"/>
    </location>
</feature>
<comment type="caution">
    <text evidence="2">The sequence shown here is derived from an EMBL/GenBank/DDBJ whole genome shotgun (WGS) entry which is preliminary data.</text>
</comment>